<dbReference type="Proteomes" id="UP000009875">
    <property type="component" value="Unassembled WGS sequence"/>
</dbReference>
<comment type="similarity">
    <text evidence="1">Belongs to the YggT family.</text>
</comment>
<evidence type="ECO:0000313" key="4">
    <source>
        <dbReference type="Proteomes" id="UP000009875"/>
    </source>
</evidence>
<feature type="transmembrane region" description="Helical" evidence="2">
    <location>
        <begin position="65"/>
        <end position="91"/>
    </location>
</feature>
<evidence type="ECO:0000256" key="2">
    <source>
        <dbReference type="SAM" id="Phobius"/>
    </source>
</evidence>
<dbReference type="AlphaFoldDB" id="K9ECM6"/>
<keyword evidence="2" id="KW-0812">Transmembrane</keyword>
<proteinExistence type="inferred from homology"/>
<dbReference type="eggNOG" id="COG0762">
    <property type="taxonomic scope" value="Bacteria"/>
</dbReference>
<dbReference type="OrthoDB" id="47652at2"/>
<dbReference type="GO" id="GO:0016020">
    <property type="term" value="C:membrane"/>
    <property type="evidence" value="ECO:0007669"/>
    <property type="project" value="InterPro"/>
</dbReference>
<protein>
    <recommendedName>
        <fullName evidence="5">YggT family protein</fullName>
    </recommendedName>
</protein>
<dbReference type="InterPro" id="IPR003425">
    <property type="entry name" value="CCB3/YggT"/>
</dbReference>
<comment type="caution">
    <text evidence="3">The sequence shown here is derived from an EMBL/GenBank/DDBJ whole genome shotgun (WGS) entry which is preliminary data.</text>
</comment>
<name>K9ECM6_9LACT</name>
<feature type="transmembrane region" description="Helical" evidence="2">
    <location>
        <begin position="21"/>
        <end position="45"/>
    </location>
</feature>
<reference evidence="3 4" key="1">
    <citation type="submission" date="2012-09" db="EMBL/GenBank/DDBJ databases">
        <title>The Genome Sequence of Alloiococcus otitis ATCC 51267.</title>
        <authorList>
            <consortium name="The Broad Institute Genome Sequencing Platform"/>
            <person name="Earl A."/>
            <person name="Ward D."/>
            <person name="Feldgarden M."/>
            <person name="Gevers D."/>
            <person name="Huys G."/>
            <person name="Walker B."/>
            <person name="Young S.K."/>
            <person name="Zeng Q."/>
            <person name="Gargeya S."/>
            <person name="Fitzgerald M."/>
            <person name="Haas B."/>
            <person name="Abouelleil A."/>
            <person name="Alvarado L."/>
            <person name="Arachchi H.M."/>
            <person name="Berlin A.M."/>
            <person name="Chapman S.B."/>
            <person name="Goldberg J."/>
            <person name="Griggs A."/>
            <person name="Gujja S."/>
            <person name="Hansen M."/>
            <person name="Howarth C."/>
            <person name="Imamovic A."/>
            <person name="Larimer J."/>
            <person name="McCowen C."/>
            <person name="Montmayeur A."/>
            <person name="Murphy C."/>
            <person name="Neiman D."/>
            <person name="Pearson M."/>
            <person name="Priest M."/>
            <person name="Roberts A."/>
            <person name="Saif S."/>
            <person name="Shea T."/>
            <person name="Sisk P."/>
            <person name="Sykes S."/>
            <person name="Wortman J."/>
            <person name="Nusbaum C."/>
            <person name="Birren B."/>
        </authorList>
    </citation>
    <scope>NUCLEOTIDE SEQUENCE [LARGE SCALE GENOMIC DNA]</scope>
    <source>
        <strain evidence="3 4">ATCC 51267</strain>
    </source>
</reference>
<dbReference type="RefSeq" id="WP_003776268.1">
    <property type="nucleotide sequence ID" value="NZ_JH992957.1"/>
</dbReference>
<dbReference type="STRING" id="883081.HMPREF9698_00116"/>
<evidence type="ECO:0000256" key="1">
    <source>
        <dbReference type="ARBA" id="ARBA00010894"/>
    </source>
</evidence>
<accession>K9ECM6</accession>
<dbReference type="Pfam" id="PF02325">
    <property type="entry name" value="CCB3_YggT"/>
    <property type="match status" value="1"/>
</dbReference>
<keyword evidence="4" id="KW-1185">Reference proteome</keyword>
<sequence length="95" mass="10839">MSNLIVILGEISLQLINLYRWLLLIYFLLSWLPGAYQSTLGQVLVKLCEPYVGIFRQFIPPIGRISIAGLVAYFSLFFVEQGVVAIVNLLLRYVF</sequence>
<keyword evidence="2" id="KW-1133">Transmembrane helix</keyword>
<dbReference type="PANTHER" id="PTHR33219">
    <property type="entry name" value="YLMG HOMOLOG PROTEIN 2, CHLOROPLASTIC"/>
    <property type="match status" value="1"/>
</dbReference>
<keyword evidence="2" id="KW-0472">Membrane</keyword>
<evidence type="ECO:0008006" key="5">
    <source>
        <dbReference type="Google" id="ProtNLM"/>
    </source>
</evidence>
<organism evidence="3 4">
    <name type="scientific">Alloiococcus otitis ATCC 51267</name>
    <dbReference type="NCBI Taxonomy" id="883081"/>
    <lineage>
        <taxon>Bacteria</taxon>
        <taxon>Bacillati</taxon>
        <taxon>Bacillota</taxon>
        <taxon>Bacilli</taxon>
        <taxon>Lactobacillales</taxon>
        <taxon>Carnobacteriaceae</taxon>
        <taxon>Alloiococcus</taxon>
    </lineage>
</organism>
<dbReference type="HOGENOM" id="CLU_136788_4_3_9"/>
<gene>
    <name evidence="3" type="ORF">HMPREF9698_00116</name>
</gene>
<dbReference type="PANTHER" id="PTHR33219:SF14">
    <property type="entry name" value="PROTEIN COFACTOR ASSEMBLY OF COMPLEX C SUBUNIT B CCB3, CHLOROPLASTIC-RELATED"/>
    <property type="match status" value="1"/>
</dbReference>
<evidence type="ECO:0000313" key="3">
    <source>
        <dbReference type="EMBL" id="EKU94388.1"/>
    </source>
</evidence>
<dbReference type="EMBL" id="AGXA01000002">
    <property type="protein sequence ID" value="EKU94388.1"/>
    <property type="molecule type" value="Genomic_DNA"/>
</dbReference>